<dbReference type="EC" id="2.3.1.275" evidence="10"/>
<comment type="function">
    <text evidence="10">Catalyzes the transfer of an acyl group from acyl-phosphate (acyl-PO(4)) to glycerol-3-phosphate (G3P) to form lysophosphatidic acid (LPA). This enzyme utilizes acyl-phosphate as fatty acyl donor, but not acyl-CoA or acyl-ACP.</text>
</comment>
<dbReference type="GO" id="GO:0043772">
    <property type="term" value="F:acyl-phosphate glycerol-3-phosphate acyltransferase activity"/>
    <property type="evidence" value="ECO:0007669"/>
    <property type="project" value="UniProtKB-UniRule"/>
</dbReference>
<dbReference type="HAMAP" id="MF_01043">
    <property type="entry name" value="PlsY"/>
    <property type="match status" value="1"/>
</dbReference>
<evidence type="ECO:0000256" key="4">
    <source>
        <dbReference type="ARBA" id="ARBA00022692"/>
    </source>
</evidence>
<comment type="subunit">
    <text evidence="10">Probably interacts with PlsX.</text>
</comment>
<keyword evidence="6 10" id="KW-0443">Lipid metabolism</keyword>
<sequence length="197" mass="21922">MPKEIQLSLIFLLGYLVGTINGGYLLVKFRKKQDIREQFSGNAGARNVYRVMGKYGFIGTILIDGLKTIGIYLVINYYFPDWTMAKIIVFIGVFLGHCFPVFLGFRGGMGVVVYLASTLLILPFAIVILVAVTLLVYAIFRNKTLAGLLGMACIPVTSFYSALSISWTYYFAGILLAILAFYVIPRNKKKEGTDLVE</sequence>
<dbReference type="Proteomes" id="UP001290462">
    <property type="component" value="Unassembled WGS sequence"/>
</dbReference>
<evidence type="ECO:0000256" key="9">
    <source>
        <dbReference type="ARBA" id="ARBA00023264"/>
    </source>
</evidence>
<comment type="caution">
    <text evidence="11">The sequence shown here is derived from an EMBL/GenBank/DDBJ whole genome shotgun (WGS) entry which is preliminary data.</text>
</comment>
<feature type="transmembrane region" description="Helical" evidence="10">
    <location>
        <begin position="87"/>
        <end position="105"/>
    </location>
</feature>
<protein>
    <recommendedName>
        <fullName evidence="10">Glycerol-3-phosphate acyltransferase</fullName>
    </recommendedName>
    <alternativeName>
        <fullName evidence="10">Acyl-PO4 G3P acyltransferase</fullName>
    </alternativeName>
    <alternativeName>
        <fullName evidence="10">Acyl-phosphate--glycerol-3-phosphate acyltransferase</fullName>
    </alternativeName>
    <alternativeName>
        <fullName evidence="10">G3P acyltransferase</fullName>
        <shortName evidence="10">GPAT</shortName>
        <ecNumber evidence="10">2.3.1.275</ecNumber>
    </alternativeName>
    <alternativeName>
        <fullName evidence="10">Lysophosphatidic acid synthase</fullName>
        <shortName evidence="10">LPA synthase</shortName>
    </alternativeName>
</protein>
<keyword evidence="7 10" id="KW-0472">Membrane</keyword>
<evidence type="ECO:0000256" key="5">
    <source>
        <dbReference type="ARBA" id="ARBA00022989"/>
    </source>
</evidence>
<dbReference type="PANTHER" id="PTHR30309">
    <property type="entry name" value="INNER MEMBRANE PROTEIN YGIH"/>
    <property type="match status" value="1"/>
</dbReference>
<proteinExistence type="inferred from homology"/>
<evidence type="ECO:0000256" key="1">
    <source>
        <dbReference type="ARBA" id="ARBA00022475"/>
    </source>
</evidence>
<dbReference type="GO" id="GO:0005886">
    <property type="term" value="C:plasma membrane"/>
    <property type="evidence" value="ECO:0007669"/>
    <property type="project" value="UniProtKB-SubCell"/>
</dbReference>
<keyword evidence="9 10" id="KW-1208">Phospholipid metabolism</keyword>
<feature type="transmembrane region" description="Helical" evidence="10">
    <location>
        <begin position="112"/>
        <end position="140"/>
    </location>
</feature>
<feature type="transmembrane region" description="Helical" evidence="10">
    <location>
        <begin position="55"/>
        <end position="75"/>
    </location>
</feature>
<keyword evidence="8 10" id="KW-0594">Phospholipid biosynthesis</keyword>
<comment type="subcellular location">
    <subcellularLocation>
        <location evidence="10">Cell membrane</location>
        <topology evidence="10">Multi-pass membrane protein</topology>
    </subcellularLocation>
</comment>
<comment type="similarity">
    <text evidence="10">Belongs to the PlsY family.</text>
</comment>
<comment type="catalytic activity">
    <reaction evidence="10">
        <text>an acyl phosphate + sn-glycerol 3-phosphate = a 1-acyl-sn-glycero-3-phosphate + phosphate</text>
        <dbReference type="Rhea" id="RHEA:34075"/>
        <dbReference type="ChEBI" id="CHEBI:43474"/>
        <dbReference type="ChEBI" id="CHEBI:57597"/>
        <dbReference type="ChEBI" id="CHEBI:57970"/>
        <dbReference type="ChEBI" id="CHEBI:59918"/>
        <dbReference type="EC" id="2.3.1.275"/>
    </reaction>
</comment>
<organism evidence="11 12">
    <name type="scientific">Carnobacterium maltaromaticum</name>
    <name type="common">Carnobacterium piscicola</name>
    <dbReference type="NCBI Taxonomy" id="2751"/>
    <lineage>
        <taxon>Bacteria</taxon>
        <taxon>Bacillati</taxon>
        <taxon>Bacillota</taxon>
        <taxon>Bacilli</taxon>
        <taxon>Lactobacillales</taxon>
        <taxon>Carnobacteriaceae</taxon>
        <taxon>Carnobacterium</taxon>
    </lineage>
</organism>
<keyword evidence="3 10" id="KW-0808">Transferase</keyword>
<feature type="transmembrane region" description="Helical" evidence="10">
    <location>
        <begin position="160"/>
        <end position="184"/>
    </location>
</feature>
<reference evidence="11" key="1">
    <citation type="submission" date="2023-08" db="EMBL/GenBank/DDBJ databases">
        <title>Genomic characterization of piscicolin 126 produced by Carnobacterium maltaromaticum CM22 strain isolated from salmon (Salmo salar).</title>
        <authorList>
            <person name="Gonzalez-Gragera E."/>
            <person name="Garcia-Lopez J.D."/>
            <person name="Teso-Perez C."/>
            <person name="Gimenez-Hernandez I."/>
            <person name="Peralta-Sanchez J.M."/>
            <person name="Valdivia E."/>
            <person name="Montalban-Lopez M."/>
            <person name="Martin-Platero A.M."/>
            <person name="Banos A."/>
            <person name="Martinez-Bueno M."/>
        </authorList>
    </citation>
    <scope>NUCLEOTIDE SEQUENCE</scope>
    <source>
        <strain evidence="11">CM22</strain>
    </source>
</reference>
<evidence type="ECO:0000256" key="10">
    <source>
        <dbReference type="HAMAP-Rule" id="MF_01043"/>
    </source>
</evidence>
<accession>A0AAW9JUV5</accession>
<evidence type="ECO:0000256" key="6">
    <source>
        <dbReference type="ARBA" id="ARBA00023098"/>
    </source>
</evidence>
<name>A0AAW9JUV5_CARML</name>
<comment type="pathway">
    <text evidence="10">Lipid metabolism; phospholipid metabolism.</text>
</comment>
<gene>
    <name evidence="10" type="primary">plsY</name>
    <name evidence="11" type="ORF">RAK27_01980</name>
</gene>
<keyword evidence="1 10" id="KW-1003">Cell membrane</keyword>
<evidence type="ECO:0000256" key="8">
    <source>
        <dbReference type="ARBA" id="ARBA00023209"/>
    </source>
</evidence>
<keyword evidence="5 10" id="KW-1133">Transmembrane helix</keyword>
<dbReference type="InterPro" id="IPR003811">
    <property type="entry name" value="G3P_acylTferase_PlsY"/>
</dbReference>
<evidence type="ECO:0000313" key="11">
    <source>
        <dbReference type="EMBL" id="MDZ5757425.1"/>
    </source>
</evidence>
<evidence type="ECO:0000256" key="3">
    <source>
        <dbReference type="ARBA" id="ARBA00022679"/>
    </source>
</evidence>
<keyword evidence="11" id="KW-0012">Acyltransferase</keyword>
<dbReference type="AlphaFoldDB" id="A0AAW9JUV5"/>
<dbReference type="RefSeq" id="WP_322808360.1">
    <property type="nucleotide sequence ID" value="NZ_JAVBVO010000001.1"/>
</dbReference>
<evidence type="ECO:0000256" key="7">
    <source>
        <dbReference type="ARBA" id="ARBA00023136"/>
    </source>
</evidence>
<feature type="transmembrane region" description="Helical" evidence="10">
    <location>
        <begin position="6"/>
        <end position="27"/>
    </location>
</feature>
<dbReference type="GO" id="GO:0008654">
    <property type="term" value="P:phospholipid biosynthetic process"/>
    <property type="evidence" value="ECO:0007669"/>
    <property type="project" value="UniProtKB-UniRule"/>
</dbReference>
<evidence type="ECO:0000313" key="12">
    <source>
        <dbReference type="Proteomes" id="UP001290462"/>
    </source>
</evidence>
<dbReference type="SMART" id="SM01207">
    <property type="entry name" value="G3P_acyltransf"/>
    <property type="match status" value="1"/>
</dbReference>
<dbReference type="EMBL" id="JAVBVO010000001">
    <property type="protein sequence ID" value="MDZ5757425.1"/>
    <property type="molecule type" value="Genomic_DNA"/>
</dbReference>
<keyword evidence="4 10" id="KW-0812">Transmembrane</keyword>
<evidence type="ECO:0000256" key="2">
    <source>
        <dbReference type="ARBA" id="ARBA00022516"/>
    </source>
</evidence>
<dbReference type="PANTHER" id="PTHR30309:SF0">
    <property type="entry name" value="GLYCEROL-3-PHOSPHATE ACYLTRANSFERASE-RELATED"/>
    <property type="match status" value="1"/>
</dbReference>
<keyword evidence="2 10" id="KW-0444">Lipid biosynthesis</keyword>
<dbReference type="Pfam" id="PF02660">
    <property type="entry name" value="G3P_acyltransf"/>
    <property type="match status" value="1"/>
</dbReference>